<evidence type="ECO:0000313" key="2">
    <source>
        <dbReference type="EMBL" id="PWA22379.1"/>
    </source>
</evidence>
<reference evidence="2 3" key="1">
    <citation type="journal article" date="2018" name="G3 (Bethesda)">
        <title>A High-Quality Reference Genome for the Invasive Mosquitofish Gambusia affinis Using a Chicago Library.</title>
        <authorList>
            <person name="Hoffberg S.L."/>
            <person name="Troendle N.J."/>
            <person name="Glenn T.C."/>
            <person name="Mahmud O."/>
            <person name="Louha S."/>
            <person name="Chalopin D."/>
            <person name="Bennetzen J.L."/>
            <person name="Mauricio R."/>
        </authorList>
    </citation>
    <scope>NUCLEOTIDE SEQUENCE [LARGE SCALE GENOMIC DNA]</scope>
    <source>
        <strain evidence="2">NE01/NJP1002.9</strain>
        <tissue evidence="2">Muscle</tissue>
    </source>
</reference>
<feature type="region of interest" description="Disordered" evidence="1">
    <location>
        <begin position="511"/>
        <end position="576"/>
    </location>
</feature>
<evidence type="ECO:0000256" key="1">
    <source>
        <dbReference type="SAM" id="MobiDB-lite"/>
    </source>
</evidence>
<gene>
    <name evidence="2" type="ORF">CCH79_00018195</name>
</gene>
<dbReference type="AlphaFoldDB" id="A0A315VG17"/>
<comment type="caution">
    <text evidence="2">The sequence shown here is derived from an EMBL/GenBank/DDBJ whole genome shotgun (WGS) entry which is preliminary data.</text>
</comment>
<dbReference type="Proteomes" id="UP000250572">
    <property type="component" value="Unassembled WGS sequence"/>
</dbReference>
<feature type="compositionally biased region" description="Basic and acidic residues" evidence="1">
    <location>
        <begin position="187"/>
        <end position="198"/>
    </location>
</feature>
<keyword evidence="3" id="KW-1185">Reference proteome</keyword>
<feature type="non-terminal residue" evidence="2">
    <location>
        <position position="576"/>
    </location>
</feature>
<dbReference type="EMBL" id="NHOQ01001755">
    <property type="protein sequence ID" value="PWA22379.1"/>
    <property type="molecule type" value="Genomic_DNA"/>
</dbReference>
<sequence>MVPLRLTAVRPAPFCLLQPAVCIPAADAKLPEQSEDSHSDELTLNLLWDAGVVNENADPQQAAELVRDGGQVEVVAQVEAGTEQRDQSQAAAQQVVGQQHPGAALGRQELLHQRVVEATLRGVAGQRAAKSRQSRGRQAFGQSDGAVVAPIQLLHDEGEVRLQDRRCGKPPEQGGAVHQHRHQQQHVGEELERRGEEERSNLTAFLREPDMGRDEAIFLTHGISPARWPEHLFRQGKAITTIKLYLVNISGFLSYFRDTPPSTSRVPKKSMVSVLRAQSSDLRKLSRRVVLRQLQKKARRMIPRLLDTIETTSSQNNIHRFYGYFSAYLSSIYGHRTGVLTNMPLPEVGEAHTEAKSGEQGFVINVILYVRQHTLSFGTKVKEHKTNHSFGPAQAYLTVQEFGWLEQWLQVREKLQPSTNLVFFNESNQKITNLQQHLQSAWAEMGFSRQPTFTDSRNSIATYAKNVLSTGTRSKVSKTMCHDPATADMFYAMSQTAEHLAELRIKFQQATDPDAPGSADPPLLMLFESSSKEPEEPDQSDGSHPSSGQGDATTQDTQDTQESKLTTQEAQGTPLT</sequence>
<name>A0A315VG17_GAMAF</name>
<protein>
    <submittedName>
        <fullName evidence="2">Uncharacterized protein</fullName>
    </submittedName>
</protein>
<feature type="region of interest" description="Disordered" evidence="1">
    <location>
        <begin position="168"/>
        <end position="198"/>
    </location>
</feature>
<evidence type="ECO:0000313" key="3">
    <source>
        <dbReference type="Proteomes" id="UP000250572"/>
    </source>
</evidence>
<proteinExistence type="predicted"/>
<feature type="compositionally biased region" description="Low complexity" evidence="1">
    <location>
        <begin position="548"/>
        <end position="560"/>
    </location>
</feature>
<accession>A0A315VG17</accession>
<organism evidence="2 3">
    <name type="scientific">Gambusia affinis</name>
    <name type="common">Western mosquitofish</name>
    <name type="synonym">Heterandria affinis</name>
    <dbReference type="NCBI Taxonomy" id="33528"/>
    <lineage>
        <taxon>Eukaryota</taxon>
        <taxon>Metazoa</taxon>
        <taxon>Chordata</taxon>
        <taxon>Craniata</taxon>
        <taxon>Vertebrata</taxon>
        <taxon>Euteleostomi</taxon>
        <taxon>Actinopterygii</taxon>
        <taxon>Neopterygii</taxon>
        <taxon>Teleostei</taxon>
        <taxon>Neoteleostei</taxon>
        <taxon>Acanthomorphata</taxon>
        <taxon>Ovalentaria</taxon>
        <taxon>Atherinomorphae</taxon>
        <taxon>Cyprinodontiformes</taxon>
        <taxon>Poeciliidae</taxon>
        <taxon>Poeciliinae</taxon>
        <taxon>Gambusia</taxon>
    </lineage>
</organism>
<feature type="compositionally biased region" description="Polar residues" evidence="1">
    <location>
        <begin position="563"/>
        <end position="576"/>
    </location>
</feature>